<dbReference type="EMBL" id="UINC01116810">
    <property type="protein sequence ID" value="SVC88811.1"/>
    <property type="molecule type" value="Genomic_DNA"/>
</dbReference>
<gene>
    <name evidence="2" type="ORF">METZ01_LOCUS341665</name>
</gene>
<dbReference type="Pfam" id="PF09371">
    <property type="entry name" value="Tex_N"/>
    <property type="match status" value="1"/>
</dbReference>
<dbReference type="GO" id="GO:0003729">
    <property type="term" value="F:mRNA binding"/>
    <property type="evidence" value="ECO:0007669"/>
    <property type="project" value="TreeGrafter"/>
</dbReference>
<dbReference type="PANTHER" id="PTHR10724">
    <property type="entry name" value="30S RIBOSOMAL PROTEIN S1"/>
    <property type="match status" value="1"/>
</dbReference>
<dbReference type="PANTHER" id="PTHR10724:SF10">
    <property type="entry name" value="S1 RNA-BINDING DOMAIN-CONTAINING PROTEIN 1"/>
    <property type="match status" value="1"/>
</dbReference>
<dbReference type="FunFam" id="1.10.10.650:FF:000001">
    <property type="entry name" value="S1 RNA-binding domain 1"/>
    <property type="match status" value="1"/>
</dbReference>
<dbReference type="InterPro" id="IPR050437">
    <property type="entry name" value="Ribos_protein_bS1-like"/>
</dbReference>
<evidence type="ECO:0000313" key="2">
    <source>
        <dbReference type="EMBL" id="SVC88811.1"/>
    </source>
</evidence>
<dbReference type="InterPro" id="IPR018974">
    <property type="entry name" value="Tex-like_N"/>
</dbReference>
<sequence>MTDAGRTARSEVAVKLHARFSEMSANQFLRVHAERRSSVPMTDTEESDHFPQQIAGELNLTPAQVTATIALLDEGGTIPFIARYRKEVTGTLDEIAVTAIRDRLAQLHELNQRRATILKSLEEQGVLTDDLRQKVNAAASLSVLEDIYLPHRPKRRTRATMARERGLEQLATRLMLQKREDHPPALAAGYVDAEKDVP</sequence>
<organism evidence="2">
    <name type="scientific">marine metagenome</name>
    <dbReference type="NCBI Taxonomy" id="408172"/>
    <lineage>
        <taxon>unclassified sequences</taxon>
        <taxon>metagenomes</taxon>
        <taxon>ecological metagenomes</taxon>
    </lineage>
</organism>
<dbReference type="Gene3D" id="1.10.10.650">
    <property type="entry name" value="RuvA domain 2-like"/>
    <property type="match status" value="1"/>
</dbReference>
<dbReference type="SUPFAM" id="SSF158832">
    <property type="entry name" value="Tex N-terminal region-like"/>
    <property type="match status" value="1"/>
</dbReference>
<dbReference type="InterPro" id="IPR023323">
    <property type="entry name" value="Tex-like_dom_sf"/>
</dbReference>
<dbReference type="Gene3D" id="1.10.3500.10">
    <property type="entry name" value="Tex N-terminal region-like"/>
    <property type="match status" value="1"/>
</dbReference>
<dbReference type="GO" id="GO:0006412">
    <property type="term" value="P:translation"/>
    <property type="evidence" value="ECO:0007669"/>
    <property type="project" value="TreeGrafter"/>
</dbReference>
<name>A0A382QWU9_9ZZZZ</name>
<proteinExistence type="predicted"/>
<dbReference type="GO" id="GO:0003735">
    <property type="term" value="F:structural constituent of ribosome"/>
    <property type="evidence" value="ECO:0007669"/>
    <property type="project" value="TreeGrafter"/>
</dbReference>
<accession>A0A382QWU9</accession>
<protein>
    <recommendedName>
        <fullName evidence="1">Tex-like protein N-terminal domain-containing protein</fullName>
    </recommendedName>
</protein>
<evidence type="ECO:0000259" key="1">
    <source>
        <dbReference type="Pfam" id="PF09371"/>
    </source>
</evidence>
<reference evidence="2" key="1">
    <citation type="submission" date="2018-05" db="EMBL/GenBank/DDBJ databases">
        <authorList>
            <person name="Lanie J.A."/>
            <person name="Ng W.-L."/>
            <person name="Kazmierczak K.M."/>
            <person name="Andrzejewski T.M."/>
            <person name="Davidsen T.M."/>
            <person name="Wayne K.J."/>
            <person name="Tettelin H."/>
            <person name="Glass J.I."/>
            <person name="Rusch D."/>
            <person name="Podicherti R."/>
            <person name="Tsui H.-C.T."/>
            <person name="Winkler M.E."/>
        </authorList>
    </citation>
    <scope>NUCLEOTIDE SEQUENCE</scope>
</reference>
<dbReference type="AlphaFoldDB" id="A0A382QWU9"/>
<feature type="non-terminal residue" evidence="2">
    <location>
        <position position="198"/>
    </location>
</feature>
<feature type="domain" description="Tex-like protein N-terminal" evidence="1">
    <location>
        <begin position="50"/>
        <end position="122"/>
    </location>
</feature>
<dbReference type="InterPro" id="IPR023319">
    <property type="entry name" value="Tex-like_HTH_dom_sf"/>
</dbReference>